<dbReference type="Pfam" id="PF01695">
    <property type="entry name" value="IstB_IS21"/>
    <property type="match status" value="1"/>
</dbReference>
<feature type="domain" description="IstB-like ATP-binding" evidence="1">
    <location>
        <begin position="103"/>
        <end position="231"/>
    </location>
</feature>
<reference evidence="4 5" key="1">
    <citation type="submission" date="2013-08" db="EMBL/GenBank/DDBJ databases">
        <authorList>
            <person name="Durkin A.S."/>
            <person name="Haft D.R."/>
            <person name="McCorrison J."/>
            <person name="Torralba M."/>
            <person name="Gillis M."/>
            <person name="Haft D.H."/>
            <person name="Methe B."/>
            <person name="Sutton G."/>
            <person name="Nelson K.E."/>
        </authorList>
    </citation>
    <scope>NUCLEOTIDE SEQUENCE [LARGE SCALE GENOMIC DNA]</scope>
    <source>
        <strain evidence="3 5">ATCC 35536</strain>
        <strain evidence="2 4">VPI DR56BR1116</strain>
    </source>
</reference>
<accession>U2L304</accession>
<comment type="caution">
    <text evidence="2">The sequence shown here is derived from an EMBL/GenBank/DDBJ whole genome shotgun (WGS) entry which is preliminary data.</text>
</comment>
<gene>
    <name evidence="3" type="ORF">HMPREF0860_1581</name>
    <name evidence="2" type="ORF">HMPREF1325_1316</name>
</gene>
<dbReference type="GO" id="GO:0005524">
    <property type="term" value="F:ATP binding"/>
    <property type="evidence" value="ECO:0007669"/>
    <property type="project" value="UniProtKB-KW"/>
</dbReference>
<keyword evidence="2" id="KW-0547">Nucleotide-binding</keyword>
<keyword evidence="5" id="KW-1185">Reference proteome</keyword>
<sequence>MSDLNTQIRSIGCAIDTEIARLQKIRDDLLADPEAASEWDNRAREAEREYYAVLAESTYKKIVPPKFYDMPRELNTTGSEARARFYRDALNAFELVKTGKPVSILMLGESGIGKSYFACWMIHELLRTRKRNRTYDLPAYWSGDYVTGSTLSARYKNAESFGSHETRDRISYELTLADLLVVDEIGRKKTQWEQDAIFDIADSRQKSTVYISNLSLEDFAGYVGSAVIDRLNPTKILISTVGCESWRV</sequence>
<dbReference type="InterPro" id="IPR002611">
    <property type="entry name" value="IstB_ATP-bd"/>
</dbReference>
<evidence type="ECO:0000313" key="4">
    <source>
        <dbReference type="Proteomes" id="UP000016412"/>
    </source>
</evidence>
<dbReference type="Proteomes" id="UP000016646">
    <property type="component" value="Unassembled WGS sequence"/>
</dbReference>
<keyword evidence="2" id="KW-0067">ATP-binding</keyword>
<dbReference type="Gene3D" id="3.40.50.300">
    <property type="entry name" value="P-loop containing nucleotide triphosphate hydrolases"/>
    <property type="match status" value="1"/>
</dbReference>
<proteinExistence type="predicted"/>
<protein>
    <submittedName>
        <fullName evidence="2">IstB-like ATP-binding protein</fullName>
    </submittedName>
</protein>
<dbReference type="STRING" id="1125725.HMPREF1325_1316"/>
<dbReference type="EMBL" id="AVQI01000002">
    <property type="protein sequence ID" value="ERK05097.1"/>
    <property type="molecule type" value="Genomic_DNA"/>
</dbReference>
<name>U2L304_TRESO</name>
<dbReference type="PATRIC" id="fig|1125725.3.peg.199"/>
<evidence type="ECO:0000313" key="3">
    <source>
        <dbReference type="EMBL" id="ERK05097.1"/>
    </source>
</evidence>
<evidence type="ECO:0000259" key="1">
    <source>
        <dbReference type="Pfam" id="PF01695"/>
    </source>
</evidence>
<dbReference type="SUPFAM" id="SSF52540">
    <property type="entry name" value="P-loop containing nucleoside triphosphate hydrolases"/>
    <property type="match status" value="1"/>
</dbReference>
<organism evidence="2 4">
    <name type="scientific">Treponema socranskii subsp. socranskii VPI DR56BR1116 = ATCC 35536</name>
    <dbReference type="NCBI Taxonomy" id="1125725"/>
    <lineage>
        <taxon>Bacteria</taxon>
        <taxon>Pseudomonadati</taxon>
        <taxon>Spirochaetota</taxon>
        <taxon>Spirochaetia</taxon>
        <taxon>Spirochaetales</taxon>
        <taxon>Treponemataceae</taxon>
        <taxon>Treponema</taxon>
    </lineage>
</organism>
<dbReference type="InterPro" id="IPR027417">
    <property type="entry name" value="P-loop_NTPase"/>
</dbReference>
<dbReference type="AlphaFoldDB" id="U2L304"/>
<dbReference type="OrthoDB" id="8150723at2"/>
<dbReference type="RefSeq" id="WP_021329344.1">
    <property type="nucleotide sequence ID" value="NZ_AUZJ01000005.1"/>
</dbReference>
<dbReference type="EMBL" id="AUZJ01000005">
    <property type="protein sequence ID" value="ERF61798.1"/>
    <property type="molecule type" value="Genomic_DNA"/>
</dbReference>
<dbReference type="Proteomes" id="UP000016412">
    <property type="component" value="Unassembled WGS sequence"/>
</dbReference>
<evidence type="ECO:0000313" key="5">
    <source>
        <dbReference type="Proteomes" id="UP000016646"/>
    </source>
</evidence>
<evidence type="ECO:0000313" key="2">
    <source>
        <dbReference type="EMBL" id="ERF61798.1"/>
    </source>
</evidence>